<dbReference type="PROSITE" id="PS51257">
    <property type="entry name" value="PROKAR_LIPOPROTEIN"/>
    <property type="match status" value="1"/>
</dbReference>
<reference evidence="2" key="1">
    <citation type="submission" date="2023-10" db="EMBL/GenBank/DDBJ databases">
        <authorList>
            <person name="Guldener U."/>
        </authorList>
    </citation>
    <scope>NUCLEOTIDE SEQUENCE</scope>
    <source>
        <strain evidence="2">Mp4</strain>
    </source>
</reference>
<proteinExistence type="predicted"/>
<dbReference type="InterPro" id="IPR029058">
    <property type="entry name" value="AB_hydrolase_fold"/>
</dbReference>
<gene>
    <name evidence="2" type="ORF">MEPE_04296</name>
</gene>
<comment type="caution">
    <text evidence="2">The sequence shown here is derived from an EMBL/GenBank/DDBJ whole genome shotgun (WGS) entry which is preliminary data.</text>
</comment>
<evidence type="ECO:0000313" key="3">
    <source>
        <dbReference type="Proteomes" id="UP001294444"/>
    </source>
</evidence>
<dbReference type="Gene3D" id="3.40.50.1820">
    <property type="entry name" value="alpha/beta hydrolase"/>
    <property type="match status" value="1"/>
</dbReference>
<keyword evidence="1" id="KW-0732">Signal</keyword>
<dbReference type="PANTHER" id="PTHR35560:SF3">
    <property type="entry name" value="PEPTIDASE S9 PROLYL OLIGOPEPTIDASE CATALYTIC DOMAIN-CONTAINING PROTEIN"/>
    <property type="match status" value="1"/>
</dbReference>
<evidence type="ECO:0008006" key="4">
    <source>
        <dbReference type="Google" id="ProtNLM"/>
    </source>
</evidence>
<feature type="chain" id="PRO_5042472555" description="Transmembrane protein" evidence="1">
    <location>
        <begin position="34"/>
        <end position="455"/>
    </location>
</feature>
<dbReference type="AlphaFoldDB" id="A0AAJ4XPM9"/>
<organism evidence="2 3">
    <name type="scientific">Melanopsichium pennsylvanicum</name>
    <dbReference type="NCBI Taxonomy" id="63383"/>
    <lineage>
        <taxon>Eukaryota</taxon>
        <taxon>Fungi</taxon>
        <taxon>Dikarya</taxon>
        <taxon>Basidiomycota</taxon>
        <taxon>Ustilaginomycotina</taxon>
        <taxon>Ustilaginomycetes</taxon>
        <taxon>Ustilaginales</taxon>
        <taxon>Ustilaginaceae</taxon>
        <taxon>Melanopsichium</taxon>
    </lineage>
</organism>
<feature type="signal peptide" evidence="1">
    <location>
        <begin position="1"/>
        <end position="33"/>
    </location>
</feature>
<dbReference type="PANTHER" id="PTHR35560">
    <property type="entry name" value="BLL0132 PROTEIN"/>
    <property type="match status" value="1"/>
</dbReference>
<protein>
    <recommendedName>
        <fullName evidence="4">Transmembrane protein</fullName>
    </recommendedName>
</protein>
<accession>A0AAJ4XPM9</accession>
<keyword evidence="3" id="KW-1185">Reference proteome</keyword>
<name>A0AAJ4XPM9_9BASI</name>
<evidence type="ECO:0000313" key="2">
    <source>
        <dbReference type="EMBL" id="SNX85587.1"/>
    </source>
</evidence>
<sequence>MVRLSKHSPLPRAFLSLSVFLTILILSILSACAKPTRRDAFTSVRGNAGDTRLTSLGSRPAGAYARSLNVTSTSSIFTWYSKTPRNESDAESAFIIIHGVKRNAGTYWTILNNAWAKARDASFGSARPNSIRVAPLFFSTNEDAGVYNSSQLGWADSNAWTVGEASTNPPDSSVSSFSVLDMLLNRFSNTNAYPNMKYITFVAHGGGAQMLQRYAVLGGSNSVSSQISLRFVIGDPSSALYFTRDRPVGVDQSSCPLWNDYRYGINNYTSNYGLLNSLGAPTLFKAYANKQVRYVVGLNDTQIQNGDQTCMAHAVGGQLRRNRSLAYWKYIHLLAGQGGKGLENFPGSFPSLNPQQSGNKTNFQNNNTSNIPRSSYSVANKFKGVEIKHTLTVVQGAGHSASKVYSSTVGRYALFADQANSGGGTVPDFSNELIGYTADAAGAKSYDDGDDGDDD</sequence>
<dbReference type="Proteomes" id="UP001294444">
    <property type="component" value="Unassembled WGS sequence"/>
</dbReference>
<evidence type="ECO:0000256" key="1">
    <source>
        <dbReference type="SAM" id="SignalP"/>
    </source>
</evidence>
<dbReference type="EMBL" id="OAPG01000010">
    <property type="protein sequence ID" value="SNX85587.1"/>
    <property type="molecule type" value="Genomic_DNA"/>
</dbReference>